<proteinExistence type="predicted"/>
<feature type="repeat" description="WD" evidence="3">
    <location>
        <begin position="554"/>
        <end position="593"/>
    </location>
</feature>
<evidence type="ECO:0000313" key="6">
    <source>
        <dbReference type="Proteomes" id="UP000005220"/>
    </source>
</evidence>
<dbReference type="SUPFAM" id="SSF50978">
    <property type="entry name" value="WD40 repeat-like"/>
    <property type="match status" value="1"/>
</dbReference>
<dbReference type="Pfam" id="PF00400">
    <property type="entry name" value="WD40"/>
    <property type="match status" value="4"/>
</dbReference>
<sequence>MRQTYTQLKDDFRSTMPLNEKDSFSEAFDGINGSFSDDINYINRLLLTYKSPYCISLQRFLLSTNRTQNHGRSNLHVLRKNGFIRSYSENGRQFFSNRYVGKKATFQFLSHLNDLTLNNIPREPLQGSSSELTIFSLFQGFNNKIKIINEMIHYSKDLEKNNEEQDGQFFSFDIDPSIIRSSFSVGILNNISSSITNKLGSLDIEKSSLQYELSELEKKVEQLNIKQELLYQKLESINKNESFLKGVLEMSTSRKDLVREYGLEKTKNSSSGENDILDKYLKNEKKIVDSYELSSESKSKFMLGTLSTFSDDSSYRLESTSDDLLSNMSLDRFYSGPHKKIKRYLGFAFEDSFNNQTGYVQKAHEDNITTLDFDFPNGTLSTAGHLDHTIKLWDLTKSTQIGELKGHKATVNSLQMDLTYNMVISAGKDATVKLWNVDLGIESFNTERYFNPCIYTFDSHTDEITAISSYHENLVSGSRDKTIRQWDLKTGKCIQILNIGFLNSQKELLGTVDPIRSPPPIGALQCRDAALATGGQDGIVRLWDLRIGKVVRSLSGHENAITALKFDDLHVVTGSLDKTAITWDLRTGHTVNRLEFDNPISSIDVDIDKITIATGQNSVRIVDRYEDKSWTCGETANPLSKATIVRYKDGQMIDGRSNGDVNIWHI</sequence>
<dbReference type="STRING" id="1071382.H2AN23"/>
<dbReference type="Proteomes" id="UP000005220">
    <property type="component" value="Chromosome 1"/>
</dbReference>
<keyword evidence="4" id="KW-0175">Coiled coil</keyword>
<organism evidence="5 6">
    <name type="scientific">Kazachstania africana (strain ATCC 22294 / BCRC 22015 / CBS 2517 / CECT 1963 / NBRC 1671 / NRRL Y-8276)</name>
    <name type="common">Yeast</name>
    <name type="synonym">Kluyveromyces africanus</name>
    <dbReference type="NCBI Taxonomy" id="1071382"/>
    <lineage>
        <taxon>Eukaryota</taxon>
        <taxon>Fungi</taxon>
        <taxon>Dikarya</taxon>
        <taxon>Ascomycota</taxon>
        <taxon>Saccharomycotina</taxon>
        <taxon>Saccharomycetes</taxon>
        <taxon>Saccharomycetales</taxon>
        <taxon>Saccharomycetaceae</taxon>
        <taxon>Kazachstania</taxon>
    </lineage>
</organism>
<feature type="repeat" description="WD" evidence="3">
    <location>
        <begin position="531"/>
        <end position="553"/>
    </location>
</feature>
<feature type="repeat" description="WD" evidence="3">
    <location>
        <begin position="457"/>
        <end position="496"/>
    </location>
</feature>
<evidence type="ECO:0000256" key="1">
    <source>
        <dbReference type="ARBA" id="ARBA00022574"/>
    </source>
</evidence>
<dbReference type="RefSeq" id="XP_003954908.1">
    <property type="nucleotide sequence ID" value="XM_003954859.1"/>
</dbReference>
<protein>
    <submittedName>
        <fullName evidence="5">Uncharacterized protein</fullName>
    </submittedName>
</protein>
<dbReference type="KEGG" id="kaf:KAFR_0A03380"/>
<dbReference type="eggNOG" id="KOG4155">
    <property type="taxonomic scope" value="Eukaryota"/>
</dbReference>
<dbReference type="CDD" id="cd22881">
    <property type="entry name" value="Mdv1_N"/>
    <property type="match status" value="1"/>
</dbReference>
<dbReference type="OrthoDB" id="496at2759"/>
<dbReference type="PANTHER" id="PTHR44019">
    <property type="entry name" value="WD REPEAT-CONTAINING PROTEIN 55"/>
    <property type="match status" value="1"/>
</dbReference>
<dbReference type="PROSITE" id="PS50082">
    <property type="entry name" value="WD_REPEATS_2"/>
    <property type="match status" value="5"/>
</dbReference>
<evidence type="ECO:0000256" key="2">
    <source>
        <dbReference type="ARBA" id="ARBA00022737"/>
    </source>
</evidence>
<dbReference type="PANTHER" id="PTHR44019:SF8">
    <property type="entry name" value="POC1 CENTRIOLAR PROTEIN HOMOLOG"/>
    <property type="match status" value="1"/>
</dbReference>
<feature type="repeat" description="WD" evidence="3">
    <location>
        <begin position="404"/>
        <end position="438"/>
    </location>
</feature>
<dbReference type="InParanoid" id="H2AN23"/>
<evidence type="ECO:0000256" key="4">
    <source>
        <dbReference type="SAM" id="Coils"/>
    </source>
</evidence>
<dbReference type="SMART" id="SM00320">
    <property type="entry name" value="WD40"/>
    <property type="match status" value="6"/>
</dbReference>
<keyword evidence="2" id="KW-0677">Repeat</keyword>
<dbReference type="InterPro" id="IPR020472">
    <property type="entry name" value="WD40_PAC1"/>
</dbReference>
<dbReference type="InterPro" id="IPR036322">
    <property type="entry name" value="WD40_repeat_dom_sf"/>
</dbReference>
<gene>
    <name evidence="5" type="primary">KAFR0A03380</name>
    <name evidence="5" type="ORF">KAFR_0A03380</name>
</gene>
<dbReference type="Gene3D" id="6.10.280.220">
    <property type="match status" value="1"/>
</dbReference>
<name>H2AN23_KAZAF</name>
<dbReference type="InterPro" id="IPR019775">
    <property type="entry name" value="WD40_repeat_CS"/>
</dbReference>
<dbReference type="InterPro" id="IPR050505">
    <property type="entry name" value="WDR55/POC1"/>
</dbReference>
<reference evidence="5 6" key="1">
    <citation type="journal article" date="2011" name="Proc. Natl. Acad. Sci. U.S.A.">
        <title>Evolutionary erosion of yeast sex chromosomes by mating-type switching accidents.</title>
        <authorList>
            <person name="Gordon J.L."/>
            <person name="Armisen D."/>
            <person name="Proux-Wera E."/>
            <person name="Oheigeartaigh S.S."/>
            <person name="Byrne K.P."/>
            <person name="Wolfe K.H."/>
        </authorList>
    </citation>
    <scope>NUCLEOTIDE SEQUENCE [LARGE SCALE GENOMIC DNA]</scope>
    <source>
        <strain evidence="6">ATCC 22294 / BCRC 22015 / CBS 2517 / CECT 1963 / NBRC 1671 / NRRL Y-8276</strain>
    </source>
</reference>
<dbReference type="HOGENOM" id="CLU_012350_1_0_1"/>
<evidence type="ECO:0000256" key="3">
    <source>
        <dbReference type="PROSITE-ProRule" id="PRU00221"/>
    </source>
</evidence>
<dbReference type="PRINTS" id="PR00320">
    <property type="entry name" value="GPROTEINBRPT"/>
</dbReference>
<dbReference type="PROSITE" id="PS50294">
    <property type="entry name" value="WD_REPEATS_REGION"/>
    <property type="match status" value="3"/>
</dbReference>
<dbReference type="AlphaFoldDB" id="H2AN23"/>
<feature type="coiled-coil region" evidence="4">
    <location>
        <begin position="199"/>
        <end position="240"/>
    </location>
</feature>
<accession>H2AN23</accession>
<dbReference type="PROSITE" id="PS00678">
    <property type="entry name" value="WD_REPEATS_1"/>
    <property type="match status" value="4"/>
</dbReference>
<dbReference type="CDD" id="cd00200">
    <property type="entry name" value="WD40"/>
    <property type="match status" value="1"/>
</dbReference>
<feature type="repeat" description="WD" evidence="3">
    <location>
        <begin position="361"/>
        <end position="403"/>
    </location>
</feature>
<dbReference type="GeneID" id="13886042"/>
<dbReference type="InterPro" id="IPR001680">
    <property type="entry name" value="WD40_rpt"/>
</dbReference>
<evidence type="ECO:0000313" key="5">
    <source>
        <dbReference type="EMBL" id="CCF55773.1"/>
    </source>
</evidence>
<keyword evidence="1 3" id="KW-0853">WD repeat</keyword>
<dbReference type="InterPro" id="IPR015943">
    <property type="entry name" value="WD40/YVTN_repeat-like_dom_sf"/>
</dbReference>
<keyword evidence="6" id="KW-1185">Reference proteome</keyword>
<dbReference type="EMBL" id="HE650821">
    <property type="protein sequence ID" value="CCF55773.1"/>
    <property type="molecule type" value="Genomic_DNA"/>
</dbReference>
<dbReference type="Gene3D" id="2.130.10.10">
    <property type="entry name" value="YVTN repeat-like/Quinoprotein amine dehydrogenase"/>
    <property type="match status" value="2"/>
</dbReference>